<dbReference type="FunCoup" id="A0A2Y9QY30">
    <property type="interactions" value="67"/>
</dbReference>
<dbReference type="PROSITE" id="PS50102">
    <property type="entry name" value="RRM"/>
    <property type="match status" value="1"/>
</dbReference>
<dbReference type="PANTHER" id="PTHR15225:SF8">
    <property type="entry name" value="RNA-BINDING PROTEIN 43"/>
    <property type="match status" value="1"/>
</dbReference>
<sequence length="354" mass="40045">MASISNVKESEVSERTVVVAGLPVGSFSDQSLAKLVKIYFQDIKNEGGDVEDVIYPTRTKGVAYVTFKEKKVAENVIRKKNHRLGKKTVQAKLTVSHLGEKVFCSVNAILDLSVFGSQVILEKLIRDLKKKIPTLFFSSLEHNGRISVHGSFLAIKRLRESLLLKASSLLEKNRNFISEGKKLSRQSPKGSLQRSNDSLESFRTLVPETTGSGETLVLDTDVFLYLKQKCRCYEGTLKTFNVLSRERVDNDVTTIYLKSVQGGSQPDNVKHVKQLIKEYSYSLQLELRKDTIVLEGKENREQRTIKLACEQLSLIYLQVLVNCYRTHIDIIGSSSDIYLFRKQVMKLIGQKVSY</sequence>
<dbReference type="KEGG" id="tmu:101343946"/>
<dbReference type="AlphaFoldDB" id="A0A2Y9QY30"/>
<reference evidence="4" key="1">
    <citation type="submission" date="2025-08" db="UniProtKB">
        <authorList>
            <consortium name="RefSeq"/>
        </authorList>
    </citation>
    <scope>IDENTIFICATION</scope>
</reference>
<feature type="domain" description="RRM" evidence="2">
    <location>
        <begin position="15"/>
        <end position="96"/>
    </location>
</feature>
<dbReference type="PANTHER" id="PTHR15225">
    <property type="entry name" value="INTERFERON-INDUCED PROTEIN 35/NMI N-MYC/STAT INTERACTING PROTEIN"/>
    <property type="match status" value="1"/>
</dbReference>
<gene>
    <name evidence="4" type="primary">RBM43</name>
</gene>
<dbReference type="InterPro" id="IPR000504">
    <property type="entry name" value="RRM_dom"/>
</dbReference>
<dbReference type="GO" id="GO:0003723">
    <property type="term" value="F:RNA binding"/>
    <property type="evidence" value="ECO:0007669"/>
    <property type="project" value="UniProtKB-UniRule"/>
</dbReference>
<dbReference type="InParanoid" id="A0A2Y9QY30"/>
<proteinExistence type="predicted"/>
<dbReference type="SMART" id="SM00360">
    <property type="entry name" value="RRM"/>
    <property type="match status" value="1"/>
</dbReference>
<evidence type="ECO:0000259" key="2">
    <source>
        <dbReference type="PROSITE" id="PS50102"/>
    </source>
</evidence>
<dbReference type="STRING" id="127582.A0A2Y9QY30"/>
<organism evidence="3 4">
    <name type="scientific">Trichechus manatus latirostris</name>
    <name type="common">Florida manatee</name>
    <dbReference type="NCBI Taxonomy" id="127582"/>
    <lineage>
        <taxon>Eukaryota</taxon>
        <taxon>Metazoa</taxon>
        <taxon>Chordata</taxon>
        <taxon>Craniata</taxon>
        <taxon>Vertebrata</taxon>
        <taxon>Euteleostomi</taxon>
        <taxon>Mammalia</taxon>
        <taxon>Eutheria</taxon>
        <taxon>Afrotheria</taxon>
        <taxon>Sirenia</taxon>
        <taxon>Trichechidae</taxon>
        <taxon>Trichechus</taxon>
    </lineage>
</organism>
<dbReference type="GeneID" id="101343946"/>
<dbReference type="OrthoDB" id="9948435at2759"/>
<dbReference type="Proteomes" id="UP000248480">
    <property type="component" value="Unplaced"/>
</dbReference>
<dbReference type="RefSeq" id="XP_023586156.1">
    <property type="nucleotide sequence ID" value="XM_023730388.1"/>
</dbReference>
<keyword evidence="1" id="KW-0694">RNA-binding</keyword>
<dbReference type="SUPFAM" id="SSF54928">
    <property type="entry name" value="RNA-binding domain, RBD"/>
    <property type="match status" value="1"/>
</dbReference>
<protein>
    <submittedName>
        <fullName evidence="4">RNA-binding protein 43</fullName>
    </submittedName>
</protein>
<dbReference type="Gene3D" id="3.30.70.330">
    <property type="match status" value="1"/>
</dbReference>
<evidence type="ECO:0000313" key="3">
    <source>
        <dbReference type="Proteomes" id="UP000248480"/>
    </source>
</evidence>
<keyword evidence="3" id="KW-1185">Reference proteome</keyword>
<name>A0A2Y9QY30_TRIMA</name>
<evidence type="ECO:0000313" key="4">
    <source>
        <dbReference type="RefSeq" id="XP_023586156.1"/>
    </source>
</evidence>
<evidence type="ECO:0000256" key="1">
    <source>
        <dbReference type="PROSITE-ProRule" id="PRU00176"/>
    </source>
</evidence>
<dbReference type="InterPro" id="IPR012677">
    <property type="entry name" value="Nucleotide-bd_a/b_plait_sf"/>
</dbReference>
<accession>A0A2Y9QY30</accession>
<dbReference type="InterPro" id="IPR035979">
    <property type="entry name" value="RBD_domain_sf"/>
</dbReference>
<dbReference type="Pfam" id="PF23085">
    <property type="entry name" value="RRM_PARP14_3"/>
    <property type="match status" value="1"/>
</dbReference>
<dbReference type="CTD" id="375287"/>